<evidence type="ECO:0000259" key="15">
    <source>
        <dbReference type="PROSITE" id="PS50109"/>
    </source>
</evidence>
<protein>
    <recommendedName>
        <fullName evidence="3">histidine kinase</fullName>
        <ecNumber evidence="3">2.7.13.3</ecNumber>
    </recommendedName>
</protein>
<dbReference type="GO" id="GO:0005886">
    <property type="term" value="C:plasma membrane"/>
    <property type="evidence" value="ECO:0007669"/>
    <property type="project" value="UniProtKB-SubCell"/>
</dbReference>
<dbReference type="Proteomes" id="UP000463051">
    <property type="component" value="Unassembled WGS sequence"/>
</dbReference>
<dbReference type="Gene3D" id="1.10.287.130">
    <property type="match status" value="1"/>
</dbReference>
<dbReference type="InterPro" id="IPR036890">
    <property type="entry name" value="HATPase_C_sf"/>
</dbReference>
<dbReference type="InterPro" id="IPR003660">
    <property type="entry name" value="HAMP_dom"/>
</dbReference>
<keyword evidence="10" id="KW-0067">ATP-binding</keyword>
<dbReference type="Pfam" id="PF00512">
    <property type="entry name" value="HisKA"/>
    <property type="match status" value="1"/>
</dbReference>
<feature type="transmembrane region" description="Helical" evidence="14">
    <location>
        <begin position="186"/>
        <end position="208"/>
    </location>
</feature>
<dbReference type="Gene3D" id="3.30.565.10">
    <property type="entry name" value="Histidine kinase-like ATPase, C-terminal domain"/>
    <property type="match status" value="1"/>
</dbReference>
<dbReference type="RefSeq" id="WP_154120875.1">
    <property type="nucleotide sequence ID" value="NZ_WJXB01000008.1"/>
</dbReference>
<evidence type="ECO:0000259" key="16">
    <source>
        <dbReference type="PROSITE" id="PS50885"/>
    </source>
</evidence>
<feature type="domain" description="HAMP" evidence="16">
    <location>
        <begin position="208"/>
        <end position="260"/>
    </location>
</feature>
<dbReference type="AlphaFoldDB" id="A0A7X2L3K3"/>
<evidence type="ECO:0000256" key="13">
    <source>
        <dbReference type="ARBA" id="ARBA00023136"/>
    </source>
</evidence>
<dbReference type="PANTHER" id="PTHR45528:SF9">
    <property type="entry name" value="SENSOR HISTIDINE KINASE YBDK"/>
    <property type="match status" value="1"/>
</dbReference>
<keyword evidence="11 14" id="KW-1133">Transmembrane helix</keyword>
<dbReference type="EMBL" id="WJXB01000008">
    <property type="protein sequence ID" value="MRN55373.1"/>
    <property type="molecule type" value="Genomic_DNA"/>
</dbReference>
<feature type="domain" description="Histidine kinase" evidence="15">
    <location>
        <begin position="275"/>
        <end position="473"/>
    </location>
</feature>
<keyword evidence="13 14" id="KW-0472">Membrane</keyword>
<dbReference type="SMART" id="SM00388">
    <property type="entry name" value="HisKA"/>
    <property type="match status" value="1"/>
</dbReference>
<evidence type="ECO:0000256" key="11">
    <source>
        <dbReference type="ARBA" id="ARBA00022989"/>
    </source>
</evidence>
<evidence type="ECO:0000256" key="10">
    <source>
        <dbReference type="ARBA" id="ARBA00022840"/>
    </source>
</evidence>
<dbReference type="Gene3D" id="6.10.340.10">
    <property type="match status" value="1"/>
</dbReference>
<sequence>MRGAERFSKLRSSLLSRYLLIIIAALLFLPVVLPLTTIVYDLFNRVDAEEQPKDAALYSNIKELEKLWHNEALLLQGAPPEVINQRLHELSGKYSRATVFWVDGQGMTRLTLGPAQSVQEVQGVGGPLPVHWTAAEAIAFMKQSMKREPLTIVAFVGDKAEAGEGFMVMQIPEAVLNVVLGKSISIWYGLVLLVLFIAFAVVSWLFFIGIRKRLLRLQTAMTIIGPDGMPGAIASGKPDEIGRLEEAFNTMVAELASSRRRESEEEGLRKRLVSDLSHDLRTPLTIIRSHLHVLTKEKITPQGQASLKLMDERIADLGVLIENLLSYNLLNSGRVILNRERKDVFRLLRESAAAWYPLWEKEGFEVDIDLSDKPLYWNVDEIWFRRILDNLYQNIVRHARSGCYVGISTEVRAGLRVILIADHGQGLESDSTSKGAGLGLTIVDLLLKAMELDWTMDSTQQGTSIVIFNQQQEI</sequence>
<dbReference type="CDD" id="cd00082">
    <property type="entry name" value="HisKA"/>
    <property type="match status" value="1"/>
</dbReference>
<dbReference type="SUPFAM" id="SSF47384">
    <property type="entry name" value="Homodimeric domain of signal transducing histidine kinase"/>
    <property type="match status" value="1"/>
</dbReference>
<dbReference type="InterPro" id="IPR005467">
    <property type="entry name" value="His_kinase_dom"/>
</dbReference>
<keyword evidence="12" id="KW-0902">Two-component regulatory system</keyword>
<dbReference type="PROSITE" id="PS50885">
    <property type="entry name" value="HAMP"/>
    <property type="match status" value="1"/>
</dbReference>
<evidence type="ECO:0000313" key="18">
    <source>
        <dbReference type="Proteomes" id="UP000463051"/>
    </source>
</evidence>
<comment type="caution">
    <text evidence="17">The sequence shown here is derived from an EMBL/GenBank/DDBJ whole genome shotgun (WGS) entry which is preliminary data.</text>
</comment>
<evidence type="ECO:0000256" key="4">
    <source>
        <dbReference type="ARBA" id="ARBA00022475"/>
    </source>
</evidence>
<keyword evidence="4" id="KW-1003">Cell membrane</keyword>
<dbReference type="PANTHER" id="PTHR45528">
    <property type="entry name" value="SENSOR HISTIDINE KINASE CPXA"/>
    <property type="match status" value="1"/>
</dbReference>
<evidence type="ECO:0000256" key="5">
    <source>
        <dbReference type="ARBA" id="ARBA00022553"/>
    </source>
</evidence>
<evidence type="ECO:0000256" key="2">
    <source>
        <dbReference type="ARBA" id="ARBA00004651"/>
    </source>
</evidence>
<dbReference type="InterPro" id="IPR050398">
    <property type="entry name" value="HssS/ArlS-like"/>
</dbReference>
<evidence type="ECO:0000256" key="6">
    <source>
        <dbReference type="ARBA" id="ARBA00022679"/>
    </source>
</evidence>
<keyword evidence="9" id="KW-0418">Kinase</keyword>
<evidence type="ECO:0000256" key="1">
    <source>
        <dbReference type="ARBA" id="ARBA00000085"/>
    </source>
</evidence>
<reference evidence="17 18" key="1">
    <citation type="submission" date="2019-11" db="EMBL/GenBank/DDBJ databases">
        <title>Paenibacillus monticola sp. nov., a novel PGPR strain isolated from mountain sample in China.</title>
        <authorList>
            <person name="Zhao Q."/>
            <person name="Li H.-P."/>
            <person name="Zhang J.-L."/>
        </authorList>
    </citation>
    <scope>NUCLEOTIDE SEQUENCE [LARGE SCALE GENOMIC DNA]</scope>
    <source>
        <strain evidence="17 18">LC-T2</strain>
    </source>
</reference>
<evidence type="ECO:0000256" key="9">
    <source>
        <dbReference type="ARBA" id="ARBA00022777"/>
    </source>
</evidence>
<dbReference type="Pfam" id="PF02518">
    <property type="entry name" value="HATPase_c"/>
    <property type="match status" value="1"/>
</dbReference>
<dbReference type="SMART" id="SM00387">
    <property type="entry name" value="HATPase_c"/>
    <property type="match status" value="1"/>
</dbReference>
<keyword evidence="6" id="KW-0808">Transferase</keyword>
<dbReference type="EC" id="2.7.13.3" evidence="3"/>
<evidence type="ECO:0000256" key="3">
    <source>
        <dbReference type="ARBA" id="ARBA00012438"/>
    </source>
</evidence>
<dbReference type="GO" id="GO:0005524">
    <property type="term" value="F:ATP binding"/>
    <property type="evidence" value="ECO:0007669"/>
    <property type="project" value="UniProtKB-KW"/>
</dbReference>
<organism evidence="17 18">
    <name type="scientific">Paenibacillus monticola</name>
    <dbReference type="NCBI Taxonomy" id="2666075"/>
    <lineage>
        <taxon>Bacteria</taxon>
        <taxon>Bacillati</taxon>
        <taxon>Bacillota</taxon>
        <taxon>Bacilli</taxon>
        <taxon>Bacillales</taxon>
        <taxon>Paenibacillaceae</taxon>
        <taxon>Paenibacillus</taxon>
    </lineage>
</organism>
<evidence type="ECO:0000256" key="7">
    <source>
        <dbReference type="ARBA" id="ARBA00022692"/>
    </source>
</evidence>
<gene>
    <name evidence="17" type="ORF">GJB61_20535</name>
</gene>
<evidence type="ECO:0000313" key="17">
    <source>
        <dbReference type="EMBL" id="MRN55373.1"/>
    </source>
</evidence>
<name>A0A7X2L3K3_9BACL</name>
<dbReference type="CDD" id="cd06225">
    <property type="entry name" value="HAMP"/>
    <property type="match status" value="1"/>
</dbReference>
<keyword evidence="5" id="KW-0597">Phosphoprotein</keyword>
<evidence type="ECO:0000256" key="12">
    <source>
        <dbReference type="ARBA" id="ARBA00023012"/>
    </source>
</evidence>
<comment type="catalytic activity">
    <reaction evidence="1">
        <text>ATP + protein L-histidine = ADP + protein N-phospho-L-histidine.</text>
        <dbReference type="EC" id="2.7.13.3"/>
    </reaction>
</comment>
<dbReference type="InterPro" id="IPR003594">
    <property type="entry name" value="HATPase_dom"/>
</dbReference>
<dbReference type="InterPro" id="IPR036097">
    <property type="entry name" value="HisK_dim/P_sf"/>
</dbReference>
<keyword evidence="7 14" id="KW-0812">Transmembrane</keyword>
<keyword evidence="8" id="KW-0547">Nucleotide-binding</keyword>
<evidence type="ECO:0000256" key="8">
    <source>
        <dbReference type="ARBA" id="ARBA00022741"/>
    </source>
</evidence>
<proteinExistence type="predicted"/>
<dbReference type="InterPro" id="IPR003661">
    <property type="entry name" value="HisK_dim/P_dom"/>
</dbReference>
<dbReference type="GO" id="GO:0000155">
    <property type="term" value="F:phosphorelay sensor kinase activity"/>
    <property type="evidence" value="ECO:0007669"/>
    <property type="project" value="InterPro"/>
</dbReference>
<keyword evidence="18" id="KW-1185">Reference proteome</keyword>
<evidence type="ECO:0000256" key="14">
    <source>
        <dbReference type="SAM" id="Phobius"/>
    </source>
</evidence>
<accession>A0A7X2L3K3</accession>
<dbReference type="SUPFAM" id="SSF55874">
    <property type="entry name" value="ATPase domain of HSP90 chaperone/DNA topoisomerase II/histidine kinase"/>
    <property type="match status" value="1"/>
</dbReference>
<comment type="subcellular location">
    <subcellularLocation>
        <location evidence="2">Cell membrane</location>
        <topology evidence="2">Multi-pass membrane protein</topology>
    </subcellularLocation>
</comment>
<dbReference type="PROSITE" id="PS50109">
    <property type="entry name" value="HIS_KIN"/>
    <property type="match status" value="1"/>
</dbReference>